<dbReference type="OrthoDB" id="27867at10239"/>
<reference evidence="2" key="1">
    <citation type="submission" date="2016-03" db="EMBL/GenBank/DDBJ databases">
        <authorList>
            <person name="Ploux O."/>
        </authorList>
    </citation>
    <scope>NUCLEOTIDE SEQUENCE [LARGE SCALE GENOMIC DNA]</scope>
</reference>
<protein>
    <submittedName>
        <fullName evidence="1">HicB-like antitoxin</fullName>
    </submittedName>
</protein>
<dbReference type="RefSeq" id="YP_009304225.1">
    <property type="nucleotide sequence ID" value="NC_031266.1"/>
</dbReference>
<proteinExistence type="predicted"/>
<dbReference type="EMBL" id="KU935731">
    <property type="protein sequence ID" value="AMS02259.1"/>
    <property type="molecule type" value="Genomic_DNA"/>
</dbReference>
<name>A0A142K826_9CAUD</name>
<dbReference type="KEGG" id="vg:29126430"/>
<sequence>MTMHTYKVNVTREDRWWIITVPELDGYVTPSGAINRGTTTQARRLAEVPKEAADFICTVTDSAPSAVMMDVRIEVDGIDVTSYAKHIEHERALAERHACTARQDAMRLARDLAAHGVAVRDIGEALGVSFQRAQQLISAPSKDLASLD</sequence>
<evidence type="ECO:0000313" key="2">
    <source>
        <dbReference type="Proteomes" id="UP000202629"/>
    </source>
</evidence>
<accession>A0A142K826</accession>
<organism evidence="1 2">
    <name type="scientific">Mycobacterium phage Phrann</name>
    <dbReference type="NCBI Taxonomy" id="1821541"/>
    <lineage>
        <taxon>Viruses</taxon>
        <taxon>Duplodnaviria</taxon>
        <taxon>Heunggongvirae</taxon>
        <taxon>Uroviricota</taxon>
        <taxon>Caudoviricetes</taxon>
        <taxon>Nclasvirinae</taxon>
        <taxon>Charlievirus</taxon>
        <taxon>Charlievirus phrann</taxon>
    </lineage>
</organism>
<dbReference type="GeneID" id="29126430"/>
<gene>
    <name evidence="1" type="primary">33</name>
    <name evidence="1" type="ORF">SEA_PHRANN_33</name>
</gene>
<evidence type="ECO:0000313" key="1">
    <source>
        <dbReference type="EMBL" id="AMS02259.1"/>
    </source>
</evidence>
<dbReference type="Proteomes" id="UP000202629">
    <property type="component" value="Segment"/>
</dbReference>
<keyword evidence="2" id="KW-1185">Reference proteome</keyword>